<dbReference type="Pfam" id="PF10106">
    <property type="entry name" value="DUF2345"/>
    <property type="match status" value="1"/>
</dbReference>
<dbReference type="InterPro" id="IPR018769">
    <property type="entry name" value="VgrG2_DUF2345"/>
</dbReference>
<dbReference type="InterPro" id="IPR037026">
    <property type="entry name" value="Vgr_OB-fold_dom_sf"/>
</dbReference>
<dbReference type="AlphaFoldDB" id="A0A4P8HUV9"/>
<organism evidence="6 9">
    <name type="scientific">Pseudoduganella umbonata</name>
    <dbReference type="NCBI Taxonomy" id="864828"/>
    <lineage>
        <taxon>Bacteria</taxon>
        <taxon>Pseudomonadati</taxon>
        <taxon>Pseudomonadota</taxon>
        <taxon>Betaproteobacteria</taxon>
        <taxon>Burkholderiales</taxon>
        <taxon>Oxalobacteraceae</taxon>
        <taxon>Telluria group</taxon>
        <taxon>Pseudoduganella</taxon>
    </lineage>
</organism>
<dbReference type="Proteomes" id="UP000584325">
    <property type="component" value="Unassembled WGS sequence"/>
</dbReference>
<dbReference type="InterPro" id="IPR006533">
    <property type="entry name" value="T6SS_Vgr_RhsGE"/>
</dbReference>
<evidence type="ECO:0000259" key="5">
    <source>
        <dbReference type="Pfam" id="PF13296"/>
    </source>
</evidence>
<dbReference type="Pfam" id="PF13296">
    <property type="entry name" value="T6SS_Vgr"/>
    <property type="match status" value="1"/>
</dbReference>
<protein>
    <submittedName>
        <fullName evidence="6">Type VI secretion system secreted protein VgrG</fullName>
    </submittedName>
    <submittedName>
        <fullName evidence="7">Type VI secretion system tip protein VgrG</fullName>
    </submittedName>
</protein>
<reference evidence="7 8" key="1">
    <citation type="submission" date="2019-05" db="EMBL/GenBank/DDBJ databases">
        <title>Draft Genome Sequences of Six Type Strains of the Genus Massilia.</title>
        <authorList>
            <person name="Miess H."/>
            <person name="Frediansyhah A."/>
            <person name="Gross H."/>
        </authorList>
    </citation>
    <scope>NUCLEOTIDE SEQUENCE [LARGE SCALE GENOMIC DNA]</scope>
    <source>
        <strain evidence="7 8">DSMZ 26121</strain>
    </source>
</reference>
<accession>A0A4P8HUV9</accession>
<evidence type="ECO:0000313" key="8">
    <source>
        <dbReference type="Proteomes" id="UP000298763"/>
    </source>
</evidence>
<evidence type="ECO:0000256" key="1">
    <source>
        <dbReference type="ARBA" id="ARBA00005558"/>
    </source>
</evidence>
<evidence type="ECO:0000259" key="4">
    <source>
        <dbReference type="Pfam" id="PF10106"/>
    </source>
</evidence>
<feature type="domain" description="Gp5/Type VI secretion system Vgr protein OB-fold" evidence="3">
    <location>
        <begin position="472"/>
        <end position="529"/>
    </location>
</feature>
<dbReference type="InterPro" id="IPR028244">
    <property type="entry name" value="T6SS_Rhs_Vgr_dom"/>
</dbReference>
<dbReference type="RefSeq" id="WP_137315092.1">
    <property type="nucleotide sequence ID" value="NZ_CP040017.1"/>
</dbReference>
<dbReference type="OrthoDB" id="1907165at2"/>
<evidence type="ECO:0000313" key="7">
    <source>
        <dbReference type="EMBL" id="QCP12255.1"/>
    </source>
</evidence>
<dbReference type="Gene3D" id="2.40.50.230">
    <property type="entry name" value="Gp5 N-terminal domain"/>
    <property type="match status" value="1"/>
</dbReference>
<dbReference type="Pfam" id="PF04717">
    <property type="entry name" value="Phage_base_V"/>
    <property type="match status" value="1"/>
</dbReference>
<dbReference type="Gene3D" id="3.55.50.10">
    <property type="entry name" value="Baseplate protein-like domains"/>
    <property type="match status" value="1"/>
</dbReference>
<dbReference type="SUPFAM" id="SSF69279">
    <property type="entry name" value="Phage tail proteins"/>
    <property type="match status" value="2"/>
</dbReference>
<dbReference type="Proteomes" id="UP000298763">
    <property type="component" value="Chromosome"/>
</dbReference>
<dbReference type="NCBIfam" id="TIGR01646">
    <property type="entry name" value="vgr_GE"/>
    <property type="match status" value="1"/>
</dbReference>
<dbReference type="InterPro" id="IPR017847">
    <property type="entry name" value="T6SS_RhsGE_Vgr_subset"/>
</dbReference>
<gene>
    <name evidence="7" type="ORF">FCL38_18895</name>
    <name evidence="6" type="ORF">FHS02_006109</name>
</gene>
<dbReference type="Pfam" id="PF05954">
    <property type="entry name" value="Phage_GPD"/>
    <property type="match status" value="1"/>
</dbReference>
<reference evidence="6 9" key="2">
    <citation type="submission" date="2020-08" db="EMBL/GenBank/DDBJ databases">
        <title>Genomic Encyclopedia of Type Strains, Phase III (KMG-III): the genomes of soil and plant-associated and newly described type strains.</title>
        <authorList>
            <person name="Whitman W."/>
        </authorList>
    </citation>
    <scope>NUCLEOTIDE SEQUENCE [LARGE SCALE GENOMIC DNA]</scope>
    <source>
        <strain evidence="6 9">CECT 7753</strain>
    </source>
</reference>
<keyword evidence="8" id="KW-1185">Reference proteome</keyword>
<dbReference type="SUPFAM" id="SSF69255">
    <property type="entry name" value="gp5 N-terminal domain-like"/>
    <property type="match status" value="1"/>
</dbReference>
<evidence type="ECO:0000313" key="6">
    <source>
        <dbReference type="EMBL" id="MBB3225238.1"/>
    </source>
</evidence>
<name>A0A4P8HUV9_9BURK</name>
<sequence length="864" mass="94183">MELLNAFVNFLVSHRDLVTSDRPVRLRLDHPKLMMEDVLLPQRVEGHESLCGGFEYRVLCVALDARLPLKEFIALPAAIDIVNDRGRLRTVCGVVTEARAGDTDGGLASYQLVIRDMLAVMEKRTNTRVFRNLNEVEILYRLRDEWHHSNPVVGPSFDVITDNIFDDMKYPKREFTMQHNESDAAFIRRILRRRGISWIFEPDVGNQYPSHRMRLLNRFESVRANAAGTVRYHRDAATEERDSITAWTAVRTLQPMSATRHSWNYKTPLSLDAMRVGMLGQLEQGSVERTLAATLDDYQVWSPHAGDDRKDLTALGELAMDRHDFETKCFMGEGAVRDFRAGEHFTLTGHPEIDRHQAIDREFVITELQLAVQNNLPRDLADRVARLFARSGWAGDDLGKRPVKMRFTAVRRGVPIVPAYDPRTDLPPVHMQSALVVGPAKEEVHCDAMGRVRIRFPATREQDHAHASGTGATQTDRDSAWVRVASSWAGNGPGYDQCGAVMLPRVGSEVLVAFLGGDPDKPVIVGQMFNQVTTPPELSSGGGLPGNRYLSGIRSREVLGGRKGNQLRFDDTKGQISAQLSSDHGESQLNLGFLTQPKKNGYAEKRGEGAELFSELAVAVRGVEGVLITAENGGGSEGKQLERAGLTKVAAGIGKLAGQLSKLAERFAEDEPIGTELSALVEKVEKIDQVKGRVIAINGPDGVIATSGQSLAIGAALDTDLVCSEQMRLSAGGSTWIRAARGVSLFTNQGGAKLIAAGGKVQIQAQNDELEVLAKKVIEIISATDWINLKAKKGVRINGGGSELVLSADGIKGYTSGDSEMYAAGHQTMKGQDRKATFPGSDTCAMQAKGAAGTGAATVPVKGE</sequence>
<dbReference type="Gene3D" id="2.30.110.50">
    <property type="match status" value="1"/>
</dbReference>
<feature type="domain" description="Putative type VI secretion system Rhs element associated Vgr" evidence="5">
    <location>
        <begin position="560"/>
        <end position="664"/>
    </location>
</feature>
<dbReference type="EMBL" id="JACHXS010000018">
    <property type="protein sequence ID" value="MBB3225238.1"/>
    <property type="molecule type" value="Genomic_DNA"/>
</dbReference>
<evidence type="ECO:0000259" key="3">
    <source>
        <dbReference type="Pfam" id="PF04717"/>
    </source>
</evidence>
<feature type="region of interest" description="Disordered" evidence="2">
    <location>
        <begin position="458"/>
        <end position="478"/>
    </location>
</feature>
<evidence type="ECO:0000256" key="2">
    <source>
        <dbReference type="SAM" id="MobiDB-lite"/>
    </source>
</evidence>
<dbReference type="InterPro" id="IPR006531">
    <property type="entry name" value="Gp5/Vgr_OB"/>
</dbReference>
<dbReference type="NCBIfam" id="TIGR03361">
    <property type="entry name" value="VI_Rhs_Vgr"/>
    <property type="match status" value="1"/>
</dbReference>
<dbReference type="Gene3D" id="4.10.220.110">
    <property type="match status" value="1"/>
</dbReference>
<evidence type="ECO:0000313" key="9">
    <source>
        <dbReference type="Proteomes" id="UP000584325"/>
    </source>
</evidence>
<dbReference type="SUPFAM" id="SSF69349">
    <property type="entry name" value="Phage fibre proteins"/>
    <property type="match status" value="1"/>
</dbReference>
<feature type="domain" description="DUF2345" evidence="4">
    <location>
        <begin position="686"/>
        <end position="830"/>
    </location>
</feature>
<comment type="similarity">
    <text evidence="1">Belongs to the VgrG protein family.</text>
</comment>
<dbReference type="EMBL" id="CP040017">
    <property type="protein sequence ID" value="QCP12255.1"/>
    <property type="molecule type" value="Genomic_DNA"/>
</dbReference>
<proteinExistence type="inferred from homology"/>